<keyword evidence="2" id="KW-1185">Reference proteome</keyword>
<dbReference type="InterPro" id="IPR029058">
    <property type="entry name" value="AB_hydrolase_fold"/>
</dbReference>
<dbReference type="SUPFAM" id="SSF53474">
    <property type="entry name" value="alpha/beta-Hydrolases"/>
    <property type="match status" value="1"/>
</dbReference>
<gene>
    <name evidence="1" type="ORF">RW095_19025</name>
</gene>
<dbReference type="EMBL" id="CP136512">
    <property type="protein sequence ID" value="WOD15389.1"/>
    <property type="molecule type" value="Genomic_DNA"/>
</dbReference>
<keyword evidence="1" id="KW-0378">Hydrolase</keyword>
<sequence length="79" mass="8342">MDCKFSGRALMAAVKVPTCVIVGEEDYAATPAMARALHAGIAGSTLTEIPKARHLTPLETPDIVARELHALLDRAGCAR</sequence>
<dbReference type="Gene3D" id="3.40.50.1820">
    <property type="entry name" value="alpha/beta hydrolase"/>
    <property type="match status" value="1"/>
</dbReference>
<evidence type="ECO:0000313" key="1">
    <source>
        <dbReference type="EMBL" id="WOD15389.1"/>
    </source>
</evidence>
<dbReference type="RefSeq" id="WP_317017610.1">
    <property type="nucleotide sequence ID" value="NZ_CP136512.1"/>
</dbReference>
<name>A0ABZ0EFR2_9BURK</name>
<dbReference type="GO" id="GO:0016787">
    <property type="term" value="F:hydrolase activity"/>
    <property type="evidence" value="ECO:0007669"/>
    <property type="project" value="UniProtKB-KW"/>
</dbReference>
<reference evidence="1 2" key="1">
    <citation type="submission" date="2023-10" db="EMBL/GenBank/DDBJ databases">
        <title>Surface-active antibiotics is a multifunctional adaptation for post-fire microbes.</title>
        <authorList>
            <person name="Liu M.D."/>
            <person name="Du Y."/>
            <person name="Koupaei S.K."/>
            <person name="Kim N.R."/>
            <person name="Zhang W."/>
            <person name="Traxler M.F."/>
        </authorList>
    </citation>
    <scope>NUCLEOTIDE SEQUENCE [LARGE SCALE GENOMIC DNA]</scope>
    <source>
        <strain evidence="1 2">F3</strain>
    </source>
</reference>
<organism evidence="1 2">
    <name type="scientific">Paraburkholderia kirstenboschensis</name>
    <dbReference type="NCBI Taxonomy" id="1245436"/>
    <lineage>
        <taxon>Bacteria</taxon>
        <taxon>Pseudomonadati</taxon>
        <taxon>Pseudomonadota</taxon>
        <taxon>Betaproteobacteria</taxon>
        <taxon>Burkholderiales</taxon>
        <taxon>Burkholderiaceae</taxon>
        <taxon>Paraburkholderia</taxon>
    </lineage>
</organism>
<dbReference type="Proteomes" id="UP001302652">
    <property type="component" value="Chromosome 2"/>
</dbReference>
<proteinExistence type="predicted"/>
<evidence type="ECO:0000313" key="2">
    <source>
        <dbReference type="Proteomes" id="UP001302652"/>
    </source>
</evidence>
<accession>A0ABZ0EFR2</accession>
<protein>
    <submittedName>
        <fullName evidence="1">Alpha/beta hydrolase</fullName>
    </submittedName>
</protein>